<organism evidence="3 4">
    <name type="scientific">Fusarium oxysporum (strain Fo5176)</name>
    <name type="common">Fusarium vascular wilt</name>
    <dbReference type="NCBI Taxonomy" id="660025"/>
    <lineage>
        <taxon>Eukaryota</taxon>
        <taxon>Fungi</taxon>
        <taxon>Dikarya</taxon>
        <taxon>Ascomycota</taxon>
        <taxon>Pezizomycotina</taxon>
        <taxon>Sordariomycetes</taxon>
        <taxon>Hypocreomycetidae</taxon>
        <taxon>Hypocreales</taxon>
        <taxon>Nectriaceae</taxon>
        <taxon>Fusarium</taxon>
        <taxon>Fusarium oxysporum species complex</taxon>
    </lineage>
</organism>
<name>A0A0D2XL16_FUSOF</name>
<dbReference type="PANTHER" id="PTHR47784">
    <property type="entry name" value="STEROL UPTAKE CONTROL PROTEIN 2"/>
    <property type="match status" value="1"/>
</dbReference>
<dbReference type="PROSITE" id="PS00463">
    <property type="entry name" value="ZN2_CY6_FUNGAL_1"/>
    <property type="match status" value="1"/>
</dbReference>
<dbReference type="InterPro" id="IPR036864">
    <property type="entry name" value="Zn2-C6_fun-type_DNA-bd_sf"/>
</dbReference>
<evidence type="ECO:0000259" key="2">
    <source>
        <dbReference type="PROSITE" id="PS50048"/>
    </source>
</evidence>
<dbReference type="AlphaFoldDB" id="A0A0D2XL16"/>
<dbReference type="EnsemblFungi" id="FOXG_04640T0">
    <property type="protein sequence ID" value="FOXG_04640P0"/>
    <property type="gene ID" value="FOXG_04640"/>
</dbReference>
<dbReference type="PANTHER" id="PTHR47784:SF5">
    <property type="entry name" value="STEROL UPTAKE CONTROL PROTEIN 2"/>
    <property type="match status" value="1"/>
</dbReference>
<dbReference type="Pfam" id="PF00172">
    <property type="entry name" value="Zn_clus"/>
    <property type="match status" value="1"/>
</dbReference>
<dbReference type="Gene3D" id="4.10.240.10">
    <property type="entry name" value="Zn(2)-C6 fungal-type DNA-binding domain"/>
    <property type="match status" value="1"/>
</dbReference>
<evidence type="ECO:0000313" key="4">
    <source>
        <dbReference type="Proteomes" id="UP000002489"/>
    </source>
</evidence>
<dbReference type="SMART" id="SM00066">
    <property type="entry name" value="GAL4"/>
    <property type="match status" value="1"/>
</dbReference>
<reference evidence="4" key="1">
    <citation type="journal article" date="2012" name="Mol. Plant Microbe Interact.">
        <title>A highly conserved effector in Fusarium oxysporum is required for full virulence on Arabidopsis.</title>
        <authorList>
            <person name="Thatcher L.F."/>
            <person name="Gardiner D.M."/>
            <person name="Kazan K."/>
            <person name="Manners J."/>
        </authorList>
    </citation>
    <scope>NUCLEOTIDE SEQUENCE [LARGE SCALE GENOMIC DNA]</scope>
    <source>
        <strain evidence="4">Fo5176</strain>
    </source>
</reference>
<dbReference type="GO" id="GO:0001228">
    <property type="term" value="F:DNA-binding transcription activator activity, RNA polymerase II-specific"/>
    <property type="evidence" value="ECO:0007669"/>
    <property type="project" value="TreeGrafter"/>
</dbReference>
<evidence type="ECO:0000256" key="1">
    <source>
        <dbReference type="ARBA" id="ARBA00023242"/>
    </source>
</evidence>
<proteinExistence type="predicted"/>
<dbReference type="Proteomes" id="UP000002489">
    <property type="component" value="Unassembled WGS sequence"/>
</dbReference>
<evidence type="ECO:0000313" key="3">
    <source>
        <dbReference type="EnsemblFungi" id="FOXG_04640P0"/>
    </source>
</evidence>
<protein>
    <recommendedName>
        <fullName evidence="2">Zn(2)-C6 fungal-type domain-containing protein</fullName>
    </recommendedName>
</protein>
<dbReference type="InterPro" id="IPR001138">
    <property type="entry name" value="Zn2Cys6_DnaBD"/>
</dbReference>
<dbReference type="CDD" id="cd00067">
    <property type="entry name" value="GAL4"/>
    <property type="match status" value="1"/>
</dbReference>
<dbReference type="SUPFAM" id="SSF57701">
    <property type="entry name" value="Zn2/Cys6 DNA-binding domain"/>
    <property type="match status" value="1"/>
</dbReference>
<dbReference type="InterPro" id="IPR053157">
    <property type="entry name" value="Sterol_Uptake_Regulator"/>
</dbReference>
<dbReference type="PROSITE" id="PS50048">
    <property type="entry name" value="ZN2_CY6_FUNGAL_2"/>
    <property type="match status" value="1"/>
</dbReference>
<dbReference type="GO" id="GO:0008270">
    <property type="term" value="F:zinc ion binding"/>
    <property type="evidence" value="ECO:0007669"/>
    <property type="project" value="InterPro"/>
</dbReference>
<sequence>MYLVEPSDYNGFSKVNSRIMPVLKPRGCIFVKAPPACSKGPGLARCMCQGDNSKKAHEYHGSDVIWPEALAIPSYSLRISRSPRLGTSTLWNYPKSEYVSRIENRTIIQALHSHSLNHPTLPLLLMGSPLSDDAKKFRRTHKKSRLGCQRCKKRKIKCDETRPVCRNCVRSDVTCIYHPHPRADSTELASTTPPFPGALLYDASQRNDLETLTFDRDKRLEEVSKRLSLLETEVHQLKCQQQIQLQDGDTNLLLHYCRVMTASDATPSNKFWGEQLPSLALGPQPGDYMGFSTEGRPNLLVLIRGLKALRKDQVSNDGHVSVTLGHEADSMPTNPTRAECLQQVVELRSMINRRLGPVQPELREIYLMALEDLIPFYEVAYASKSPSKTTSFDELQPFGWLYRASAKYLDCLEAKEPVALVIFAHFSVILDCTPSSWHVKGWSKHIILGIEGILPDSFQQFVQWPSQQIKKGNIWLE</sequence>
<keyword evidence="1" id="KW-0539">Nucleus</keyword>
<accession>A0A0D2XL16</accession>
<reference evidence="3" key="2">
    <citation type="submission" date="2025-08" db="UniProtKB">
        <authorList>
            <consortium name="EnsemblFungi"/>
        </authorList>
    </citation>
    <scope>IDENTIFICATION</scope>
    <source>
        <strain evidence="3">4287 / CBS 123668 / FGSC 9935 / NRRL 34936</strain>
    </source>
</reference>
<dbReference type="STRING" id="426428.A0A0D2XL16"/>
<feature type="domain" description="Zn(2)-C6 fungal-type" evidence="2">
    <location>
        <begin position="147"/>
        <end position="177"/>
    </location>
</feature>